<evidence type="ECO:0000313" key="5">
    <source>
        <dbReference type="EMBL" id="MER6983513.1"/>
    </source>
</evidence>
<keyword evidence="3 5" id="KW-0328">Glycosyltransferase</keyword>
<dbReference type="InterPro" id="IPR029044">
    <property type="entry name" value="Nucleotide-diphossugar_trans"/>
</dbReference>
<gene>
    <name evidence="5" type="ORF">ABT317_42840</name>
</gene>
<dbReference type="RefSeq" id="WP_279634701.1">
    <property type="nucleotide sequence ID" value="NZ_MUBM01000176.1"/>
</dbReference>
<dbReference type="Gene3D" id="3.90.550.10">
    <property type="entry name" value="Spore Coat Polysaccharide Biosynthesis Protein SpsA, Chain A"/>
    <property type="match status" value="1"/>
</dbReference>
<protein>
    <submittedName>
        <fullName evidence="5">Glycosyltransferase</fullName>
        <ecNumber evidence="5">2.4.-.-</ecNumber>
    </submittedName>
</protein>
<comment type="pathway">
    <text evidence="1">Cell wall biogenesis; cell wall polysaccharide biosynthesis.</text>
</comment>
<dbReference type="SUPFAM" id="SSF53448">
    <property type="entry name" value="Nucleotide-diphospho-sugar transferases"/>
    <property type="match status" value="1"/>
</dbReference>
<evidence type="ECO:0000313" key="6">
    <source>
        <dbReference type="Proteomes" id="UP001458415"/>
    </source>
</evidence>
<reference evidence="5 6" key="1">
    <citation type="submission" date="2024-06" db="EMBL/GenBank/DDBJ databases">
        <title>The Natural Products Discovery Center: Release of the First 8490 Sequenced Strains for Exploring Actinobacteria Biosynthetic Diversity.</title>
        <authorList>
            <person name="Kalkreuter E."/>
            <person name="Kautsar S.A."/>
            <person name="Yang D."/>
            <person name="Bader C.D."/>
            <person name="Teijaro C.N."/>
            <person name="Fluegel L."/>
            <person name="Davis C.M."/>
            <person name="Simpson J.R."/>
            <person name="Lauterbach L."/>
            <person name="Steele A.D."/>
            <person name="Gui C."/>
            <person name="Meng S."/>
            <person name="Li G."/>
            <person name="Viehrig K."/>
            <person name="Ye F."/>
            <person name="Su P."/>
            <person name="Kiefer A.F."/>
            <person name="Nichols A."/>
            <person name="Cepeda A.J."/>
            <person name="Yan W."/>
            <person name="Fan B."/>
            <person name="Jiang Y."/>
            <person name="Adhikari A."/>
            <person name="Zheng C.-J."/>
            <person name="Schuster L."/>
            <person name="Cowan T.M."/>
            <person name="Smanski M.J."/>
            <person name="Chevrette M.G."/>
            <person name="De Carvalho L.P.S."/>
            <person name="Shen B."/>
        </authorList>
    </citation>
    <scope>NUCLEOTIDE SEQUENCE [LARGE SCALE GENOMIC DNA]</scope>
    <source>
        <strain evidence="5 6">NPDC000634</strain>
    </source>
</reference>
<dbReference type="GO" id="GO:0016757">
    <property type="term" value="F:glycosyltransferase activity"/>
    <property type="evidence" value="ECO:0007669"/>
    <property type="project" value="UniProtKB-KW"/>
</dbReference>
<dbReference type="PANTHER" id="PTHR43179:SF12">
    <property type="entry name" value="GALACTOFURANOSYLTRANSFERASE GLFT2"/>
    <property type="match status" value="1"/>
</dbReference>
<evidence type="ECO:0000256" key="1">
    <source>
        <dbReference type="ARBA" id="ARBA00004776"/>
    </source>
</evidence>
<dbReference type="EC" id="2.4.-.-" evidence="5"/>
<evidence type="ECO:0000256" key="4">
    <source>
        <dbReference type="ARBA" id="ARBA00022679"/>
    </source>
</evidence>
<dbReference type="PANTHER" id="PTHR43179">
    <property type="entry name" value="RHAMNOSYLTRANSFERASE WBBL"/>
    <property type="match status" value="1"/>
</dbReference>
<proteinExistence type="inferred from homology"/>
<sequence>MDAVVGGWGEGTVMEPVESAGAVGQAGPAASLGPAGSVGPGASVGPAGLAEAEWAGPRIAVAVVTMGNRPAEVDALLESVAKQDLAPTRIVIVGNGCRLPEFARRLSLPGEVTTIDVDDNLGCPGGRNVALARLREGGDVDVVVELDDDGLLVDADVLRRVRDLYAADPRLGIVGFRIADEHGETQQRHVPRVGASDPMRGGYVTGFLGGGHALRMTMLEQTGDWPAEFFFAHEETDLAWRAADAGWKILYAPELLLRHPKTSPARHAIYYRVTARNRVWLVRRRLPLVLIPVHLGVWTLLTLVRTRSIAGLRAWAGGFVEGLRRPAGERRPMRWRTVWRLTRLGRPPVV</sequence>
<keyword evidence="4 5" id="KW-0808">Transferase</keyword>
<keyword evidence="6" id="KW-1185">Reference proteome</keyword>
<comment type="similarity">
    <text evidence="2">Belongs to the glycosyltransferase 2 family.</text>
</comment>
<comment type="caution">
    <text evidence="5">The sequence shown here is derived from an EMBL/GenBank/DDBJ whole genome shotgun (WGS) entry which is preliminary data.</text>
</comment>
<evidence type="ECO:0000256" key="3">
    <source>
        <dbReference type="ARBA" id="ARBA00022676"/>
    </source>
</evidence>
<organism evidence="5 6">
    <name type="scientific">Streptomyces carpinensis</name>
    <dbReference type="NCBI Taxonomy" id="66369"/>
    <lineage>
        <taxon>Bacteria</taxon>
        <taxon>Bacillati</taxon>
        <taxon>Actinomycetota</taxon>
        <taxon>Actinomycetes</taxon>
        <taxon>Kitasatosporales</taxon>
        <taxon>Streptomycetaceae</taxon>
        <taxon>Streptomyces</taxon>
    </lineage>
</organism>
<dbReference type="EMBL" id="JBEPCU010001403">
    <property type="protein sequence ID" value="MER6983513.1"/>
    <property type="molecule type" value="Genomic_DNA"/>
</dbReference>
<evidence type="ECO:0000256" key="2">
    <source>
        <dbReference type="ARBA" id="ARBA00006739"/>
    </source>
</evidence>
<dbReference type="Proteomes" id="UP001458415">
    <property type="component" value="Unassembled WGS sequence"/>
</dbReference>
<dbReference type="Pfam" id="PF13641">
    <property type="entry name" value="Glyco_tranf_2_3"/>
    <property type="match status" value="1"/>
</dbReference>
<name>A0ABV1WH50_9ACTN</name>
<accession>A0ABV1WH50</accession>